<feature type="compositionally biased region" description="Low complexity" evidence="9">
    <location>
        <begin position="342"/>
        <end position="355"/>
    </location>
</feature>
<dbReference type="InterPro" id="IPR000403">
    <property type="entry name" value="PI3/4_kinase_cat_dom"/>
</dbReference>
<dbReference type="PROSITE" id="PS51190">
    <property type="entry name" value="FATC"/>
    <property type="match status" value="1"/>
</dbReference>
<dbReference type="InterPro" id="IPR011990">
    <property type="entry name" value="TPR-like_helical_dom_sf"/>
</dbReference>
<dbReference type="PROSITE" id="PS00915">
    <property type="entry name" value="PI3_4_KINASE_1"/>
    <property type="match status" value="1"/>
</dbReference>
<dbReference type="EC" id="2.7.11.1" evidence="2"/>
<dbReference type="Pfam" id="PF00454">
    <property type="entry name" value="PI3_PI4_kinase"/>
    <property type="match status" value="1"/>
</dbReference>
<dbReference type="PROSITE" id="PS51189">
    <property type="entry name" value="FAT"/>
    <property type="match status" value="1"/>
</dbReference>
<evidence type="ECO:0000259" key="12">
    <source>
        <dbReference type="PROSITE" id="PS51190"/>
    </source>
</evidence>
<dbReference type="InterPro" id="IPR036738">
    <property type="entry name" value="FRB_sf"/>
</dbReference>
<evidence type="ECO:0000256" key="5">
    <source>
        <dbReference type="ARBA" id="ARBA00022741"/>
    </source>
</evidence>
<evidence type="ECO:0000313" key="13">
    <source>
        <dbReference type="EMBL" id="KAI2661232.1"/>
    </source>
</evidence>
<evidence type="ECO:0000256" key="8">
    <source>
        <dbReference type="ARBA" id="ARBA00048679"/>
    </source>
</evidence>
<feature type="region of interest" description="Disordered" evidence="9">
    <location>
        <begin position="331"/>
        <end position="372"/>
    </location>
</feature>
<evidence type="ECO:0000259" key="11">
    <source>
        <dbReference type="PROSITE" id="PS51189"/>
    </source>
</evidence>
<dbReference type="InterPro" id="IPR050517">
    <property type="entry name" value="DDR_Repair_Kinase"/>
</dbReference>
<organism evidence="13 14">
    <name type="scientific">Labeo rohita</name>
    <name type="common">Indian major carp</name>
    <name type="synonym">Cyprinus rohita</name>
    <dbReference type="NCBI Taxonomy" id="84645"/>
    <lineage>
        <taxon>Eukaryota</taxon>
        <taxon>Metazoa</taxon>
        <taxon>Chordata</taxon>
        <taxon>Craniata</taxon>
        <taxon>Vertebrata</taxon>
        <taxon>Euteleostomi</taxon>
        <taxon>Actinopterygii</taxon>
        <taxon>Neopterygii</taxon>
        <taxon>Teleostei</taxon>
        <taxon>Ostariophysi</taxon>
        <taxon>Cypriniformes</taxon>
        <taxon>Cyprinidae</taxon>
        <taxon>Labeoninae</taxon>
        <taxon>Labeonini</taxon>
        <taxon>Labeo</taxon>
    </lineage>
</organism>
<evidence type="ECO:0000256" key="9">
    <source>
        <dbReference type="SAM" id="MobiDB-lite"/>
    </source>
</evidence>
<dbReference type="InterPro" id="IPR018936">
    <property type="entry name" value="PI3/4_kinase_CS"/>
</dbReference>
<dbReference type="SUPFAM" id="SSF48452">
    <property type="entry name" value="TPR-like"/>
    <property type="match status" value="1"/>
</dbReference>
<name>A0ABQ8MEB7_LABRO</name>
<dbReference type="InterPro" id="IPR014009">
    <property type="entry name" value="PIK_FAT"/>
</dbReference>
<feature type="domain" description="FAT" evidence="11">
    <location>
        <begin position="1"/>
        <end position="487"/>
    </location>
</feature>
<comment type="caution">
    <text evidence="13">The sequence shown here is derived from an EMBL/GenBank/DDBJ whole genome shotgun (WGS) entry which is preliminary data.</text>
</comment>
<dbReference type="InterPro" id="IPR009076">
    <property type="entry name" value="FRB_dom"/>
</dbReference>
<dbReference type="InterPro" id="IPR011009">
    <property type="entry name" value="Kinase-like_dom_sf"/>
</dbReference>
<dbReference type="CDD" id="cd05169">
    <property type="entry name" value="PIKKc_TOR"/>
    <property type="match status" value="1"/>
</dbReference>
<gene>
    <name evidence="13" type="ORF">H4Q32_006778</name>
</gene>
<dbReference type="Proteomes" id="UP000830375">
    <property type="component" value="Unassembled WGS sequence"/>
</dbReference>
<keyword evidence="14" id="KW-1185">Reference proteome</keyword>
<keyword evidence="3" id="KW-0808">Transferase</keyword>
<dbReference type="EMBL" id="JACTAM010000008">
    <property type="protein sequence ID" value="KAI2661232.1"/>
    <property type="molecule type" value="Genomic_DNA"/>
</dbReference>
<evidence type="ECO:0000256" key="4">
    <source>
        <dbReference type="ARBA" id="ARBA00022737"/>
    </source>
</evidence>
<dbReference type="InterPro" id="IPR003151">
    <property type="entry name" value="PIK-rel_kinase_FAT"/>
</dbReference>
<dbReference type="Gene3D" id="1.10.1070.11">
    <property type="entry name" value="Phosphatidylinositol 3-/4-kinase, catalytic domain"/>
    <property type="match status" value="1"/>
</dbReference>
<dbReference type="InterPro" id="IPR036940">
    <property type="entry name" value="PI3/4_kinase_cat_sf"/>
</dbReference>
<evidence type="ECO:0000259" key="10">
    <source>
        <dbReference type="PROSITE" id="PS50290"/>
    </source>
</evidence>
<accession>A0ABQ8MEB7</accession>
<dbReference type="InterPro" id="IPR016024">
    <property type="entry name" value="ARM-type_fold"/>
</dbReference>
<dbReference type="PANTHER" id="PTHR11139">
    <property type="entry name" value="ATAXIA TELANGIECTASIA MUTATED ATM -RELATED"/>
    <property type="match status" value="1"/>
</dbReference>
<keyword evidence="5" id="KW-0547">Nucleotide-binding</keyword>
<dbReference type="SMART" id="SM01345">
    <property type="entry name" value="Rapamycin_bind"/>
    <property type="match status" value="1"/>
</dbReference>
<dbReference type="PROSITE" id="PS50290">
    <property type="entry name" value="PI3_4_KINASE_3"/>
    <property type="match status" value="1"/>
</dbReference>
<comment type="catalytic activity">
    <reaction evidence="8">
        <text>L-seryl-[protein] + ATP = O-phospho-L-seryl-[protein] + ADP + H(+)</text>
        <dbReference type="Rhea" id="RHEA:17989"/>
        <dbReference type="Rhea" id="RHEA-COMP:9863"/>
        <dbReference type="Rhea" id="RHEA-COMP:11604"/>
        <dbReference type="ChEBI" id="CHEBI:15378"/>
        <dbReference type="ChEBI" id="CHEBI:29999"/>
        <dbReference type="ChEBI" id="CHEBI:30616"/>
        <dbReference type="ChEBI" id="CHEBI:83421"/>
        <dbReference type="ChEBI" id="CHEBI:456216"/>
        <dbReference type="EC" id="2.7.11.1"/>
    </reaction>
</comment>
<dbReference type="SMART" id="SM00146">
    <property type="entry name" value="PI3Kc"/>
    <property type="match status" value="1"/>
</dbReference>
<sequence>MKHFGELEIQATWYEKLHEWEDALVAYDKKIDMNKDDPELILGRMRCLEALGEWGQLHQQCCEEWTLVSEETQAKMARMAAAAAWGLGHWDSMEEYTCMIPRDTHDGAFYRAVLALHQDLFSLAQQCIDKARDLLDAELTAMAGESYSRAYGAMVSCQMLSELEEVIQYKLVPERRDIIRETWWERLQALAHKTLVLLLGVDPSKQLDHPLPTAHPHVTYAYMKYMWKSTRKIDAFQHMQHFVQGMQQQAQHAIAAEDQQHKLELHKLMARCFLKLGEWQLSLQGINESTIPKVLQYYSHSTEHDRNWYKAWHAWAVMNFEAVLHYKHQNQGRDEKKKLRHASGASANSEASNSDSEADSTEHSPVPSPGQKKVNEDLSKTLLLYTVPAVQGFFRSISLSRGNNLQDTLRVLTLWFDYGHWPEVNEALVEGIKTIQIDTWLQALIYPLTVASKSTTTARHNAANKILKNMCEHCNTLVQQAIMVSEELIRVAILWHEMWHEGLEEASRLYFGERNVKGMFAVLEPLHAMMERGPQTLKETSFNQAYGRDLMEAQDWCRKYMRSGNVKDLTQAWDLYYHVFRRISKQLPQLTSLELQYVSPKLLMCRDLELAVPGTYDPNQLIIRIQSIAPSLQVITSKQRPRKLTIMGSNGHEFMFLLKGHEDLRQDERVMQLFGLVNTLLANDPASLRKNLSIQRYAVIPLSTNSGLIGWMAPDYDHLTLMEKVEVFEHAVNNTAGDDLAKLLWLKSPSSEVWFDRRTNYTRSLAVMSMVGYILGLGDRHPSNLMLDRLSGKILHIDFGDCFEVAMTREKFPEKIPFRLTRMLTNAMEVTGLDGNYRITCHTVMEVLREHRDSVMAVLEAFVYDPLLNWRLMDTNTKGNKRSRTRTDSYTAGQSVEAMEGIDLGETTHKKPGTTVPESIHSFIGDGLVQPEALNKKAIQIINRVRDKLTGRDFSHDETLDVPTQVELLIKQATSHENLCQCYIGWCPFW</sequence>
<dbReference type="Gene3D" id="1.20.120.150">
    <property type="entry name" value="FKBP12-rapamycin binding domain"/>
    <property type="match status" value="1"/>
</dbReference>
<protein>
    <recommendedName>
        <fullName evidence="2">non-specific serine/threonine protein kinase</fullName>
        <ecNumber evidence="2">2.7.11.1</ecNumber>
    </recommendedName>
</protein>
<dbReference type="PROSITE" id="PS00916">
    <property type="entry name" value="PI3_4_KINASE_2"/>
    <property type="match status" value="1"/>
</dbReference>
<evidence type="ECO:0000256" key="6">
    <source>
        <dbReference type="ARBA" id="ARBA00022777"/>
    </source>
</evidence>
<keyword evidence="6 13" id="KW-0418">Kinase</keyword>
<proteinExistence type="inferred from homology"/>
<dbReference type="SUPFAM" id="SSF48371">
    <property type="entry name" value="ARM repeat"/>
    <property type="match status" value="1"/>
</dbReference>
<feature type="domain" description="PI3K/PI4K catalytic" evidence="10">
    <location>
        <begin position="628"/>
        <end position="910"/>
    </location>
</feature>
<keyword evidence="4" id="KW-0677">Repeat</keyword>
<dbReference type="Pfam" id="PF02259">
    <property type="entry name" value="FAT"/>
    <property type="match status" value="2"/>
</dbReference>
<reference evidence="13 14" key="1">
    <citation type="submission" date="2022-01" db="EMBL/GenBank/DDBJ databases">
        <title>A high-quality chromosome-level genome assembly of rohu carp, Labeo rohita.</title>
        <authorList>
            <person name="Arick M.A. II"/>
            <person name="Hsu C.-Y."/>
            <person name="Magbanua Z."/>
            <person name="Pechanova O."/>
            <person name="Grover C."/>
            <person name="Miller E."/>
            <person name="Thrash A."/>
            <person name="Ezzel L."/>
            <person name="Alam S."/>
            <person name="Benzie J."/>
            <person name="Hamilton M."/>
            <person name="Karsi A."/>
            <person name="Lawrence M.L."/>
            <person name="Peterson D.G."/>
        </authorList>
    </citation>
    <scope>NUCLEOTIDE SEQUENCE [LARGE SCALE GENOMIC DNA]</scope>
    <source>
        <strain evidence="14">BAU-BD-2019</strain>
        <tissue evidence="13">Blood</tissue>
    </source>
</reference>
<dbReference type="InterPro" id="IPR026683">
    <property type="entry name" value="TOR_cat"/>
</dbReference>
<dbReference type="InterPro" id="IPR003152">
    <property type="entry name" value="FATC_dom"/>
</dbReference>
<evidence type="ECO:0000256" key="1">
    <source>
        <dbReference type="ARBA" id="ARBA00011031"/>
    </source>
</evidence>
<comment type="similarity">
    <text evidence="1">Belongs to the PI3/PI4-kinase family.</text>
</comment>
<dbReference type="SUPFAM" id="SSF56112">
    <property type="entry name" value="Protein kinase-like (PK-like)"/>
    <property type="match status" value="1"/>
</dbReference>
<dbReference type="SUPFAM" id="SSF47212">
    <property type="entry name" value="FKBP12-rapamycin-binding domain of FKBP-rapamycin-associated protein (FRAP)"/>
    <property type="match status" value="1"/>
</dbReference>
<evidence type="ECO:0000256" key="2">
    <source>
        <dbReference type="ARBA" id="ARBA00012513"/>
    </source>
</evidence>
<keyword evidence="7" id="KW-0067">ATP-binding</keyword>
<dbReference type="GO" id="GO:0016301">
    <property type="term" value="F:kinase activity"/>
    <property type="evidence" value="ECO:0007669"/>
    <property type="project" value="UniProtKB-KW"/>
</dbReference>
<dbReference type="SMART" id="SM01343">
    <property type="entry name" value="FATC"/>
    <property type="match status" value="1"/>
</dbReference>
<feature type="domain" description="FATC" evidence="12">
    <location>
        <begin position="958"/>
        <end position="990"/>
    </location>
</feature>
<dbReference type="Pfam" id="PF02260">
    <property type="entry name" value="FATC"/>
    <property type="match status" value="1"/>
</dbReference>
<evidence type="ECO:0000256" key="3">
    <source>
        <dbReference type="ARBA" id="ARBA00022679"/>
    </source>
</evidence>
<evidence type="ECO:0000313" key="14">
    <source>
        <dbReference type="Proteomes" id="UP000830375"/>
    </source>
</evidence>
<evidence type="ECO:0000256" key="7">
    <source>
        <dbReference type="ARBA" id="ARBA00022840"/>
    </source>
</evidence>
<dbReference type="Gene3D" id="3.30.1010.10">
    <property type="entry name" value="Phosphatidylinositol 3-kinase Catalytic Subunit, Chain A, domain 4"/>
    <property type="match status" value="1"/>
</dbReference>
<dbReference type="Pfam" id="PF08771">
    <property type="entry name" value="FRB_dom"/>
    <property type="match status" value="1"/>
</dbReference>
<dbReference type="PANTHER" id="PTHR11139:SF9">
    <property type="entry name" value="SERINE_THREONINE-PROTEIN KINASE MTOR"/>
    <property type="match status" value="1"/>
</dbReference>